<evidence type="ECO:0000313" key="1">
    <source>
        <dbReference type="EMBL" id="GBN09715.1"/>
    </source>
</evidence>
<dbReference type="PANTHER" id="PTHR11439">
    <property type="entry name" value="GAG-POL-RELATED RETROTRANSPOSON"/>
    <property type="match status" value="1"/>
</dbReference>
<dbReference type="Proteomes" id="UP000499080">
    <property type="component" value="Unassembled WGS sequence"/>
</dbReference>
<proteinExistence type="predicted"/>
<dbReference type="EMBL" id="BGPR01005387">
    <property type="protein sequence ID" value="GBN09715.1"/>
    <property type="molecule type" value="Genomic_DNA"/>
</dbReference>
<protein>
    <submittedName>
        <fullName evidence="1">Copia protein</fullName>
    </submittedName>
</protein>
<dbReference type="OrthoDB" id="8030761at2759"/>
<sequence>MEESKEILTPIDANLKLQKCENKSELTKNPYKELLGYLKYIMLGSRPDICFAVNYFSRFQDCASDTYWKRLKRVPSYVKRTIDYELIFKKRGCEEILYGYVDSDCAGDETDRRSTSRYLFKVFDSVASWTTKKQPTVALSSIEAEYIAASSAVIEALWLRNILKDLNCEIKVNVKLYDDNMGCLSLMKNLESKRTKHVNIRYHYIREKVTAKEIELHYIKYQEQLADILTKGLSKQIFEKFYELSGLKKKIKGFL</sequence>
<dbReference type="CDD" id="cd09272">
    <property type="entry name" value="RNase_HI_RT_Ty1"/>
    <property type="match status" value="1"/>
</dbReference>
<evidence type="ECO:0000313" key="2">
    <source>
        <dbReference type="Proteomes" id="UP000499080"/>
    </source>
</evidence>
<keyword evidence="2" id="KW-1185">Reference proteome</keyword>
<gene>
    <name evidence="1" type="primary">GIP_222</name>
    <name evidence="1" type="ORF">AVEN_51339_1</name>
</gene>
<accession>A0A4Y2L4X8</accession>
<organism evidence="1 2">
    <name type="scientific">Araneus ventricosus</name>
    <name type="common">Orbweaver spider</name>
    <name type="synonym">Epeira ventricosa</name>
    <dbReference type="NCBI Taxonomy" id="182803"/>
    <lineage>
        <taxon>Eukaryota</taxon>
        <taxon>Metazoa</taxon>
        <taxon>Ecdysozoa</taxon>
        <taxon>Arthropoda</taxon>
        <taxon>Chelicerata</taxon>
        <taxon>Arachnida</taxon>
        <taxon>Araneae</taxon>
        <taxon>Araneomorphae</taxon>
        <taxon>Entelegynae</taxon>
        <taxon>Araneoidea</taxon>
        <taxon>Araneidae</taxon>
        <taxon>Araneus</taxon>
    </lineage>
</organism>
<comment type="caution">
    <text evidence="1">The sequence shown here is derived from an EMBL/GenBank/DDBJ whole genome shotgun (WGS) entry which is preliminary data.</text>
</comment>
<dbReference type="PANTHER" id="PTHR11439:SF483">
    <property type="entry name" value="PEPTIDE SYNTHASE GLIP-LIKE, PUTATIVE (AFU_ORTHOLOGUE AFUA_3G12920)-RELATED"/>
    <property type="match status" value="1"/>
</dbReference>
<reference evidence="1 2" key="1">
    <citation type="journal article" date="2019" name="Sci. Rep.">
        <title>Orb-weaving spider Araneus ventricosus genome elucidates the spidroin gene catalogue.</title>
        <authorList>
            <person name="Kono N."/>
            <person name="Nakamura H."/>
            <person name="Ohtoshi R."/>
            <person name="Moran D.A.P."/>
            <person name="Shinohara A."/>
            <person name="Yoshida Y."/>
            <person name="Fujiwara M."/>
            <person name="Mori M."/>
            <person name="Tomita M."/>
            <person name="Arakawa K."/>
        </authorList>
    </citation>
    <scope>NUCLEOTIDE SEQUENCE [LARGE SCALE GENOMIC DNA]</scope>
</reference>
<name>A0A4Y2L4X8_ARAVE</name>
<dbReference type="AlphaFoldDB" id="A0A4Y2L4X8"/>